<sequence length="104" mass="11946">MFDGYNAYVSIGDELKLAQFTDTVRQVCMSYANNKFVKAADQGGEPTAGRVSNLLKNFFSREHVYDEAGLTPEKRLRERQSLETKELLIVLRSLWIVNCQRIQN</sequence>
<dbReference type="Proteomes" id="UP000408523">
    <property type="component" value="Unassembled WGS sequence"/>
</dbReference>
<evidence type="ECO:0000313" key="1">
    <source>
        <dbReference type="EMBL" id="TSE48181.1"/>
    </source>
</evidence>
<organism evidence="1 2">
    <name type="scientific">Phocaeicola vulgatus</name>
    <name type="common">Bacteroides vulgatus</name>
    <dbReference type="NCBI Taxonomy" id="821"/>
    <lineage>
        <taxon>Bacteria</taxon>
        <taxon>Pseudomonadati</taxon>
        <taxon>Bacteroidota</taxon>
        <taxon>Bacteroidia</taxon>
        <taxon>Bacteroidales</taxon>
        <taxon>Bacteroidaceae</taxon>
        <taxon>Phocaeicola</taxon>
    </lineage>
</organism>
<protein>
    <submittedName>
        <fullName evidence="1">Uncharacterized protein</fullName>
    </submittedName>
</protein>
<proteinExistence type="predicted"/>
<dbReference type="EMBL" id="RWHZ01000033">
    <property type="protein sequence ID" value="TSE48181.1"/>
    <property type="molecule type" value="Genomic_DNA"/>
</dbReference>
<gene>
    <name evidence="1" type="ORF">EH214_02610</name>
</gene>
<accession>A0A662ZY97</accession>
<evidence type="ECO:0000313" key="2">
    <source>
        <dbReference type="Proteomes" id="UP000408523"/>
    </source>
</evidence>
<reference evidence="1 2" key="1">
    <citation type="journal article" date="2019" name="Nat. Commun.">
        <title>Gram positive-like bacteriocins with broad spectrum anti-Bacteroidales activity encoded on mobile elements of the human gut microbiota.</title>
        <authorList>
            <person name="Bechon N."/>
            <person name="Coyne M.J.Jr."/>
            <person name="Laclare-Mceneany V."/>
            <person name="Chatzidaki-Livanis M."/>
            <person name="Ghigo J.-M."/>
            <person name="Comstock L.E."/>
        </authorList>
    </citation>
    <scope>NUCLEOTIDE SEQUENCE [LARGE SCALE GENOMIC DNA]</scope>
    <source>
        <strain evidence="1 2">CL01T12C17</strain>
    </source>
</reference>
<comment type="caution">
    <text evidence="1">The sequence shown here is derived from an EMBL/GenBank/DDBJ whole genome shotgun (WGS) entry which is preliminary data.</text>
</comment>
<dbReference type="AlphaFoldDB" id="A0A662ZY97"/>
<name>A0A662ZY97_PHOVU</name>